<dbReference type="Gene3D" id="2.60.40.1970">
    <property type="entry name" value="YEATS domain"/>
    <property type="match status" value="1"/>
</dbReference>
<sequence>METKEEYHDPDYPEASVSTQEGSSNLTEKEKIEKIKNIILREFGNELELRENEVMLANQRMQKARRVLCELRYQLVLRYYKDQKLQLTPVHLQDEVVAQNEPRTRTEVTSLLRDGQRRIHPSLRKLLGKKSVDLEEILKIREPRKKAKKNYSAMIHSRNYTVAADSTKSLRPESHKPPEEKPMIPEESETIDKPKKIPRHLDPKVENVVTLVEATRNQVKHRYRIIIGNTSKYAPGASSADRSTHTWLLYVRGAAAVLRAVAVRLHHSYAPHHLVRIDKPPFQVSRRGWGEFPARVELHFALPARNPPAALDHTIRLDRHRTGLQTLGAETVVDVWLYSTPEMLEHEYKEDIPPSLPLDIGDKEDSSDKQTDDNSTEPTDVTDQLNDTNNSEKLNDSWLEFFSKDSTELNVDEMLIKDEDIKKEAMDYESIENNPSLVLNDKLKIESNSETSILYNQLTKESNKEVKLEPAEELPNEILKQPECFKKRIMKYMDPTTKKIYYLEMDRELDLSKVQEIVINSQGNVKTAKISPIKSNGLKHVRKYKNKMSIVNHNNVNETFNNYSHIENDHCYVKTSTQNIIIKQEEMQVENDMNKDIQRPCDEGNLYNMLCAAVLRFPCVRMAVSYLLKKIPLITVKAKDPDFVKYFPFVVESEDIYWKLDFAKRRNIEWSRAKLINKLMVQLLVTDDQIWRTKQILIYSRLHGYHPVRSESIPQPTSQDWWTSWNLTDTHHTDTLPDSSSNWEFNSLTIFNGDEFANSSMSESVISESDEEIDIVNSGSAVKVKSEVIPETSLEVMPVESEEDRLRFLFVEKKCADIGIELRNEDVGNGYSYSAVHAVLVSAVRSLAEELVRSARAAALAPDPPAPPALPHVWTGSGRVVCAGAREVCAGARRSSRLQALTARWLAAPARTPHTL</sequence>
<evidence type="ECO:0000259" key="4">
    <source>
        <dbReference type="PROSITE" id="PS51037"/>
    </source>
</evidence>
<dbReference type="Proteomes" id="UP000694872">
    <property type="component" value="Unplaced"/>
</dbReference>
<evidence type="ECO:0000313" key="5">
    <source>
        <dbReference type="RefSeq" id="XP_013175646.1"/>
    </source>
</evidence>
<accession>A0AAJ7EFN0</accession>
<feature type="region of interest" description="Disordered" evidence="3">
    <location>
        <begin position="348"/>
        <end position="391"/>
    </location>
</feature>
<reference evidence="5" key="1">
    <citation type="submission" date="2025-08" db="UniProtKB">
        <authorList>
            <consortium name="RefSeq"/>
        </authorList>
    </citation>
    <scope>IDENTIFICATION</scope>
</reference>
<dbReference type="Pfam" id="PF22951">
    <property type="entry name" value="3HBD"/>
    <property type="match status" value="1"/>
</dbReference>
<dbReference type="KEGG" id="pxu:106123785"/>
<dbReference type="GO" id="GO:0006355">
    <property type="term" value="P:regulation of DNA-templated transcription"/>
    <property type="evidence" value="ECO:0007669"/>
    <property type="project" value="InterPro"/>
</dbReference>
<dbReference type="GO" id="GO:0005634">
    <property type="term" value="C:nucleus"/>
    <property type="evidence" value="ECO:0007669"/>
    <property type="project" value="UniProtKB-SubCell"/>
</dbReference>
<feature type="domain" description="YEATS" evidence="4">
    <location>
        <begin position="215"/>
        <end position="401"/>
    </location>
</feature>
<keyword evidence="1 2" id="KW-0539">Nucleus</keyword>
<name>A0AAJ7EFN0_PAPXU</name>
<dbReference type="AlphaFoldDB" id="A0AAJ7EFN0"/>
<dbReference type="PANTHER" id="PTHR23195">
    <property type="entry name" value="YEATS DOMAIN"/>
    <property type="match status" value="1"/>
</dbReference>
<dbReference type="InterPro" id="IPR055129">
    <property type="entry name" value="YEATS_dom"/>
</dbReference>
<feature type="region of interest" description="Disordered" evidence="3">
    <location>
        <begin position="1"/>
        <end position="28"/>
    </location>
</feature>
<gene>
    <name evidence="5" type="primary">LOC106123785</name>
</gene>
<dbReference type="GeneID" id="106123785"/>
<evidence type="ECO:0000256" key="1">
    <source>
        <dbReference type="ARBA" id="ARBA00023242"/>
    </source>
</evidence>
<proteinExistence type="predicted"/>
<dbReference type="InterPro" id="IPR038704">
    <property type="entry name" value="YEAST_sf"/>
</dbReference>
<organism evidence="5">
    <name type="scientific">Papilio xuthus</name>
    <name type="common">Asian swallowtail butterfly</name>
    <dbReference type="NCBI Taxonomy" id="66420"/>
    <lineage>
        <taxon>Eukaryota</taxon>
        <taxon>Metazoa</taxon>
        <taxon>Ecdysozoa</taxon>
        <taxon>Arthropoda</taxon>
        <taxon>Hexapoda</taxon>
        <taxon>Insecta</taxon>
        <taxon>Pterygota</taxon>
        <taxon>Neoptera</taxon>
        <taxon>Endopterygota</taxon>
        <taxon>Lepidoptera</taxon>
        <taxon>Glossata</taxon>
        <taxon>Ditrysia</taxon>
        <taxon>Papilionoidea</taxon>
        <taxon>Papilionidae</taxon>
        <taxon>Papilioninae</taxon>
        <taxon>Papilio</taxon>
    </lineage>
</organism>
<protein>
    <submittedName>
        <fullName evidence="5">Uncharacterized protein LOC106123785</fullName>
    </submittedName>
</protein>
<feature type="region of interest" description="Disordered" evidence="3">
    <location>
        <begin position="164"/>
        <end position="189"/>
    </location>
</feature>
<feature type="compositionally biased region" description="Polar residues" evidence="3">
    <location>
        <begin position="376"/>
        <end position="391"/>
    </location>
</feature>
<evidence type="ECO:0000256" key="3">
    <source>
        <dbReference type="SAM" id="MobiDB-lite"/>
    </source>
</evidence>
<dbReference type="RefSeq" id="XP_013175646.1">
    <property type="nucleotide sequence ID" value="XM_013320192.1"/>
</dbReference>
<evidence type="ECO:0000256" key="2">
    <source>
        <dbReference type="PROSITE-ProRule" id="PRU00376"/>
    </source>
</evidence>
<dbReference type="Pfam" id="PF03366">
    <property type="entry name" value="YEATS"/>
    <property type="match status" value="1"/>
</dbReference>
<feature type="compositionally biased region" description="Basic and acidic residues" evidence="3">
    <location>
        <begin position="1"/>
        <end position="11"/>
    </location>
</feature>
<dbReference type="CDD" id="cd16907">
    <property type="entry name" value="YEATS_YEATS2_like"/>
    <property type="match status" value="1"/>
</dbReference>
<feature type="compositionally biased region" description="Basic and acidic residues" evidence="3">
    <location>
        <begin position="360"/>
        <end position="372"/>
    </location>
</feature>
<feature type="compositionally biased region" description="Polar residues" evidence="3">
    <location>
        <begin position="16"/>
        <end position="26"/>
    </location>
</feature>
<dbReference type="InterPro" id="IPR055127">
    <property type="entry name" value="YEATS2_3HBD"/>
</dbReference>
<feature type="compositionally biased region" description="Basic and acidic residues" evidence="3">
    <location>
        <begin position="168"/>
        <end position="189"/>
    </location>
</feature>
<dbReference type="InterPro" id="IPR005033">
    <property type="entry name" value="YEATS"/>
</dbReference>
<dbReference type="PROSITE" id="PS51037">
    <property type="entry name" value="YEATS"/>
    <property type="match status" value="1"/>
</dbReference>
<comment type="subcellular location">
    <subcellularLocation>
        <location evidence="2">Nucleus</location>
    </subcellularLocation>
</comment>
<dbReference type="CTD" id="34172"/>